<comment type="subcellular location">
    <subcellularLocation>
        <location evidence="6">Golgi apparatus membrane</location>
        <topology evidence="6">Multi-pass membrane protein</topology>
    </subcellularLocation>
    <subcellularLocation>
        <location evidence="1">Membrane</location>
        <topology evidence="1">Multi-pass membrane protein</topology>
    </subcellularLocation>
</comment>
<evidence type="ECO:0000256" key="6">
    <source>
        <dbReference type="RuleBase" id="RU361264"/>
    </source>
</evidence>
<feature type="region of interest" description="Disordered" evidence="7">
    <location>
        <begin position="1"/>
        <end position="45"/>
    </location>
</feature>
<dbReference type="HOGENOM" id="CLU_1057951_0_0_1"/>
<dbReference type="PANTHER" id="PTHR12822">
    <property type="entry name" value="PROTEIN YIPF"/>
    <property type="match status" value="1"/>
</dbReference>
<feature type="transmembrane region" description="Helical" evidence="6">
    <location>
        <begin position="206"/>
        <end position="225"/>
    </location>
</feature>
<dbReference type="Proteomes" id="UP000054304">
    <property type="component" value="Unassembled WGS sequence"/>
</dbReference>
<dbReference type="AlphaFoldDB" id="A0A0C7NC99"/>
<dbReference type="GO" id="GO:0031267">
    <property type="term" value="F:small GTPase binding"/>
    <property type="evidence" value="ECO:0007669"/>
    <property type="project" value="InterPro"/>
</dbReference>
<evidence type="ECO:0000256" key="1">
    <source>
        <dbReference type="ARBA" id="ARBA00004141"/>
    </source>
</evidence>
<feature type="transmembrane region" description="Helical" evidence="6">
    <location>
        <begin position="237"/>
        <end position="255"/>
    </location>
</feature>
<accession>A0A0C7NC99</accession>
<dbReference type="InterPro" id="IPR039765">
    <property type="entry name" value="Yip5/YIPF1/YIPF2"/>
</dbReference>
<dbReference type="EMBL" id="LN736368">
    <property type="protein sequence ID" value="CEP63970.1"/>
    <property type="molecule type" value="Genomic_DNA"/>
</dbReference>
<gene>
    <name evidence="9" type="ORF">LALA0_S09e06634g</name>
</gene>
<evidence type="ECO:0000256" key="5">
    <source>
        <dbReference type="ARBA" id="ARBA00023136"/>
    </source>
</evidence>
<dbReference type="RefSeq" id="XP_022630182.1">
    <property type="nucleotide sequence ID" value="XM_022770886.1"/>
</dbReference>
<evidence type="ECO:0000256" key="3">
    <source>
        <dbReference type="ARBA" id="ARBA00022692"/>
    </source>
</evidence>
<feature type="domain" description="Yip1" evidence="8">
    <location>
        <begin position="87"/>
        <end position="239"/>
    </location>
</feature>
<keyword evidence="5 6" id="KW-0472">Membrane</keyword>
<organism evidence="9 10">
    <name type="scientific">Lachancea lanzarotensis</name>
    <dbReference type="NCBI Taxonomy" id="1245769"/>
    <lineage>
        <taxon>Eukaryota</taxon>
        <taxon>Fungi</taxon>
        <taxon>Dikarya</taxon>
        <taxon>Ascomycota</taxon>
        <taxon>Saccharomycotina</taxon>
        <taxon>Saccharomycetes</taxon>
        <taxon>Saccharomycetales</taxon>
        <taxon>Saccharomycetaceae</taxon>
        <taxon>Lachancea</taxon>
    </lineage>
</organism>
<dbReference type="PANTHER" id="PTHR12822:SF2">
    <property type="entry name" value="PROTEIN YIPF"/>
    <property type="match status" value="1"/>
</dbReference>
<dbReference type="GO" id="GO:0000139">
    <property type="term" value="C:Golgi membrane"/>
    <property type="evidence" value="ECO:0007669"/>
    <property type="project" value="UniProtKB-SubCell"/>
</dbReference>
<evidence type="ECO:0000313" key="10">
    <source>
        <dbReference type="Proteomes" id="UP000054304"/>
    </source>
</evidence>
<dbReference type="GO" id="GO:0016192">
    <property type="term" value="P:vesicle-mediated transport"/>
    <property type="evidence" value="ECO:0007669"/>
    <property type="project" value="InterPro"/>
</dbReference>
<dbReference type="STRING" id="1245769.A0A0C7NC99"/>
<keyword evidence="10" id="KW-1185">Reference proteome</keyword>
<comment type="caution">
    <text evidence="6">Lacks conserved residue(s) required for the propagation of feature annotation.</text>
</comment>
<evidence type="ECO:0000259" key="8">
    <source>
        <dbReference type="Pfam" id="PF04893"/>
    </source>
</evidence>
<name>A0A0C7NC99_9SACH</name>
<sequence>MDSPNPFLDDFDDDFSGAAESGDYGAAYQRPNSPPPVLPADASNAKTNSKVSGRYAALYQVDANVLKSRLKSALTLQKLQSNGSDFEPDLYAPVWITMTAAAAHFYAHSLYDLIVSLIQGQISSSTSSGRLITPYMIFAFSYTAFSSALVHILARFVLKIKSEFGLIEMVSLYGYSMTIWVPLAAVNLVLMPLGFLLPHLFSVLVYWARILVGVAHTAIFFYQQFKTEEEGSDRQKLYITTLTVSALCGALLQLTSSSLK</sequence>
<proteinExistence type="inferred from homology"/>
<dbReference type="Pfam" id="PF04893">
    <property type="entry name" value="Yip1"/>
    <property type="match status" value="1"/>
</dbReference>
<evidence type="ECO:0000256" key="4">
    <source>
        <dbReference type="ARBA" id="ARBA00022989"/>
    </source>
</evidence>
<comment type="similarity">
    <text evidence="2 6">Belongs to the YIP1 family.</text>
</comment>
<reference evidence="9 10" key="1">
    <citation type="submission" date="2014-12" db="EMBL/GenBank/DDBJ databases">
        <authorList>
            <person name="Neuveglise Cecile"/>
        </authorList>
    </citation>
    <scope>NUCLEOTIDE SEQUENCE [LARGE SCALE GENOMIC DNA]</scope>
    <source>
        <strain evidence="9 10">CBS 12615</strain>
    </source>
</reference>
<keyword evidence="4 6" id="KW-1133">Transmembrane helix</keyword>
<dbReference type="InterPro" id="IPR006977">
    <property type="entry name" value="Yip1_dom"/>
</dbReference>
<keyword evidence="3 6" id="KW-0812">Transmembrane</keyword>
<dbReference type="GeneID" id="34687494"/>
<evidence type="ECO:0000313" key="9">
    <source>
        <dbReference type="EMBL" id="CEP63970.1"/>
    </source>
</evidence>
<protein>
    <recommendedName>
        <fullName evidence="6">Protein YIP</fullName>
    </recommendedName>
</protein>
<feature type="transmembrane region" description="Helical" evidence="6">
    <location>
        <begin position="135"/>
        <end position="158"/>
    </location>
</feature>
<feature type="transmembrane region" description="Helical" evidence="6">
    <location>
        <begin position="179"/>
        <end position="200"/>
    </location>
</feature>
<evidence type="ECO:0000256" key="7">
    <source>
        <dbReference type="SAM" id="MobiDB-lite"/>
    </source>
</evidence>
<evidence type="ECO:0000256" key="2">
    <source>
        <dbReference type="ARBA" id="ARBA00010596"/>
    </source>
</evidence>
<dbReference type="OrthoDB" id="10256463at2759"/>